<dbReference type="AlphaFoldDB" id="A0A918LHI1"/>
<reference evidence="3" key="2">
    <citation type="submission" date="2020-09" db="EMBL/GenBank/DDBJ databases">
        <authorList>
            <person name="Sun Q."/>
            <person name="Ohkuma M."/>
        </authorList>
    </citation>
    <scope>NUCLEOTIDE SEQUENCE</scope>
    <source>
        <strain evidence="3">JCM 4234</strain>
    </source>
</reference>
<dbReference type="PANTHER" id="PTHR33164:SF57">
    <property type="entry name" value="MARR-FAMILY TRANSCRIPTIONAL REGULATOR"/>
    <property type="match status" value="1"/>
</dbReference>
<dbReference type="Pfam" id="PF01047">
    <property type="entry name" value="MarR"/>
    <property type="match status" value="1"/>
</dbReference>
<accession>A0A918LHI1</accession>
<dbReference type="SUPFAM" id="SSF46785">
    <property type="entry name" value="Winged helix' DNA-binding domain"/>
    <property type="match status" value="1"/>
</dbReference>
<dbReference type="PANTHER" id="PTHR33164">
    <property type="entry name" value="TRANSCRIPTIONAL REGULATOR, MARR FAMILY"/>
    <property type="match status" value="1"/>
</dbReference>
<dbReference type="CDD" id="cd00090">
    <property type="entry name" value="HTH_ARSR"/>
    <property type="match status" value="1"/>
</dbReference>
<dbReference type="Proteomes" id="UP000653493">
    <property type="component" value="Unassembled WGS sequence"/>
</dbReference>
<keyword evidence="4" id="KW-1185">Reference proteome</keyword>
<dbReference type="InterPro" id="IPR036388">
    <property type="entry name" value="WH-like_DNA-bd_sf"/>
</dbReference>
<feature type="region of interest" description="Disordered" evidence="1">
    <location>
        <begin position="152"/>
        <end position="209"/>
    </location>
</feature>
<dbReference type="SMART" id="SM00347">
    <property type="entry name" value="HTH_MARR"/>
    <property type="match status" value="1"/>
</dbReference>
<protein>
    <recommendedName>
        <fullName evidence="2">HTH marR-type domain-containing protein</fullName>
    </recommendedName>
</protein>
<feature type="domain" description="HTH marR-type" evidence="2">
    <location>
        <begin position="20"/>
        <end position="150"/>
    </location>
</feature>
<dbReference type="InterPro" id="IPR036390">
    <property type="entry name" value="WH_DNA-bd_sf"/>
</dbReference>
<dbReference type="Gene3D" id="1.10.10.10">
    <property type="entry name" value="Winged helix-like DNA-binding domain superfamily/Winged helix DNA-binding domain"/>
    <property type="match status" value="1"/>
</dbReference>
<organism evidence="3 4">
    <name type="scientific">Streptomyces griseoviridis</name>
    <dbReference type="NCBI Taxonomy" id="45398"/>
    <lineage>
        <taxon>Bacteria</taxon>
        <taxon>Bacillati</taxon>
        <taxon>Actinomycetota</taxon>
        <taxon>Actinomycetes</taxon>
        <taxon>Kitasatosporales</taxon>
        <taxon>Streptomycetaceae</taxon>
        <taxon>Streptomyces</taxon>
    </lineage>
</organism>
<feature type="compositionally biased region" description="Low complexity" evidence="1">
    <location>
        <begin position="198"/>
        <end position="209"/>
    </location>
</feature>
<dbReference type="GO" id="GO:0006950">
    <property type="term" value="P:response to stress"/>
    <property type="evidence" value="ECO:0007669"/>
    <property type="project" value="TreeGrafter"/>
</dbReference>
<dbReference type="InterPro" id="IPR000835">
    <property type="entry name" value="HTH_MarR-typ"/>
</dbReference>
<evidence type="ECO:0000313" key="4">
    <source>
        <dbReference type="Proteomes" id="UP000653493"/>
    </source>
</evidence>
<dbReference type="GO" id="GO:0003700">
    <property type="term" value="F:DNA-binding transcription factor activity"/>
    <property type="evidence" value="ECO:0007669"/>
    <property type="project" value="InterPro"/>
</dbReference>
<sequence length="209" mass="22360">MTAPGRPEEPAVVRGAGAAEEVIHRELTAFARRARASAGRMHPELSLVSYTLLGHLEERDGCRATDLAAHYALDKSTVSRQVSALERAGLIERRPDPDDARVQVLHLTEAGRRILAQVTESRRAAFRERLAGWPEDDLVRFATYLARYNDHRETPEQGAGARAGADAGARPAAGEPGPRAAADCGARTVEDSDPVRTPPATGGPKGTTA</sequence>
<reference evidence="3" key="1">
    <citation type="journal article" date="2014" name="Int. J. Syst. Evol. Microbiol.">
        <title>Complete genome sequence of Corynebacterium casei LMG S-19264T (=DSM 44701T), isolated from a smear-ripened cheese.</title>
        <authorList>
            <consortium name="US DOE Joint Genome Institute (JGI-PGF)"/>
            <person name="Walter F."/>
            <person name="Albersmeier A."/>
            <person name="Kalinowski J."/>
            <person name="Ruckert C."/>
        </authorList>
    </citation>
    <scope>NUCLEOTIDE SEQUENCE</scope>
    <source>
        <strain evidence="3">JCM 4234</strain>
    </source>
</reference>
<evidence type="ECO:0000259" key="2">
    <source>
        <dbReference type="PROSITE" id="PS50995"/>
    </source>
</evidence>
<dbReference type="InterPro" id="IPR011991">
    <property type="entry name" value="ArsR-like_HTH"/>
</dbReference>
<dbReference type="InterPro" id="IPR039422">
    <property type="entry name" value="MarR/SlyA-like"/>
</dbReference>
<evidence type="ECO:0000256" key="1">
    <source>
        <dbReference type="SAM" id="MobiDB-lite"/>
    </source>
</evidence>
<feature type="compositionally biased region" description="Low complexity" evidence="1">
    <location>
        <begin position="158"/>
        <end position="182"/>
    </location>
</feature>
<dbReference type="EMBL" id="BMSL01000012">
    <property type="protein sequence ID" value="GGS47407.1"/>
    <property type="molecule type" value="Genomic_DNA"/>
</dbReference>
<comment type="caution">
    <text evidence="3">The sequence shown here is derived from an EMBL/GenBank/DDBJ whole genome shotgun (WGS) entry which is preliminary data.</text>
</comment>
<name>A0A918LHI1_STRGD</name>
<evidence type="ECO:0000313" key="3">
    <source>
        <dbReference type="EMBL" id="GGS47407.1"/>
    </source>
</evidence>
<dbReference type="PROSITE" id="PS50995">
    <property type="entry name" value="HTH_MARR_2"/>
    <property type="match status" value="1"/>
</dbReference>
<gene>
    <name evidence="3" type="ORF">GCM10010238_41320</name>
</gene>
<proteinExistence type="predicted"/>